<comment type="caution">
    <text evidence="2">The sequence shown here is derived from an EMBL/GenBank/DDBJ whole genome shotgun (WGS) entry which is preliminary data.</text>
</comment>
<accession>A0ABT0C7S3</accession>
<name>A0ABT0C7S3_THEVL</name>
<sequence length="251" mass="27965">MTTQNLCRVIAHRGDHTQAEENTLEAFTAAITIGADQIELDVRRSQDGILLIFHDADLGGQPLATLTWAEIQAHKPTIPTLQETLLHIKGKITLDIELKEAGYEEQVLALIRDSLTPEQYPDHYVITSFLPQVVQRVKIWDPELKVGLLVDRKAPESQDSQTTEYTTGSLFQYSRDLGADFLAPHHSWINPEFLNLATEAGIPLYVWTVNDPEQMRACLQSKIIQGLITDDPQLALQIRASLSGESDDGSA</sequence>
<dbReference type="Proteomes" id="UP000830835">
    <property type="component" value="Unassembled WGS sequence"/>
</dbReference>
<dbReference type="EMBL" id="JAFIRA010000004">
    <property type="protein sequence ID" value="MCJ2541838.1"/>
    <property type="molecule type" value="Genomic_DNA"/>
</dbReference>
<protein>
    <submittedName>
        <fullName evidence="2">Glycerophosphodiester phosphodiesterase</fullName>
    </submittedName>
</protein>
<dbReference type="PANTHER" id="PTHR46211:SF14">
    <property type="entry name" value="GLYCEROPHOSPHODIESTER PHOSPHODIESTERASE"/>
    <property type="match status" value="1"/>
</dbReference>
<evidence type="ECO:0000313" key="3">
    <source>
        <dbReference type="Proteomes" id="UP000830835"/>
    </source>
</evidence>
<dbReference type="Gene3D" id="3.20.20.190">
    <property type="entry name" value="Phosphatidylinositol (PI) phosphodiesterase"/>
    <property type="match status" value="1"/>
</dbReference>
<reference evidence="2" key="1">
    <citation type="submission" date="2021-02" db="EMBL/GenBank/DDBJ databases">
        <title>The CRISPR/cas machinery reduction and long-range gene transfer in the hot spring cyanobacterium Synechococcus.</title>
        <authorList>
            <person name="Dvorak P."/>
            <person name="Jahodarova E."/>
            <person name="Hasler P."/>
            <person name="Poulickova A."/>
        </authorList>
    </citation>
    <scope>NUCLEOTIDE SEQUENCE</scope>
    <source>
        <strain evidence="2">Rupite</strain>
    </source>
</reference>
<dbReference type="PROSITE" id="PS51704">
    <property type="entry name" value="GP_PDE"/>
    <property type="match status" value="1"/>
</dbReference>
<dbReference type="Pfam" id="PF03009">
    <property type="entry name" value="GDPD"/>
    <property type="match status" value="1"/>
</dbReference>
<dbReference type="InterPro" id="IPR017946">
    <property type="entry name" value="PLC-like_Pdiesterase_TIM-brl"/>
</dbReference>
<dbReference type="SUPFAM" id="SSF51695">
    <property type="entry name" value="PLC-like phosphodiesterases"/>
    <property type="match status" value="1"/>
</dbReference>
<dbReference type="CDD" id="cd08556">
    <property type="entry name" value="GDPD"/>
    <property type="match status" value="1"/>
</dbReference>
<proteinExistence type="predicted"/>
<evidence type="ECO:0000313" key="2">
    <source>
        <dbReference type="EMBL" id="MCJ2541838.1"/>
    </source>
</evidence>
<feature type="domain" description="GP-PDE" evidence="1">
    <location>
        <begin position="7"/>
        <end position="239"/>
    </location>
</feature>
<gene>
    <name evidence="2" type="ORF">JX360_02780</name>
</gene>
<keyword evidence="3" id="KW-1185">Reference proteome</keyword>
<evidence type="ECO:0000259" key="1">
    <source>
        <dbReference type="PROSITE" id="PS51704"/>
    </source>
</evidence>
<dbReference type="InterPro" id="IPR030395">
    <property type="entry name" value="GP_PDE_dom"/>
</dbReference>
<dbReference type="PANTHER" id="PTHR46211">
    <property type="entry name" value="GLYCEROPHOSPHORYL DIESTER PHOSPHODIESTERASE"/>
    <property type="match status" value="1"/>
</dbReference>
<organism evidence="2 3">
    <name type="scientific">Thermostichus vulcanus str. 'Rupite'</name>
    <dbReference type="NCBI Taxonomy" id="2813851"/>
    <lineage>
        <taxon>Bacteria</taxon>
        <taxon>Bacillati</taxon>
        <taxon>Cyanobacteriota</taxon>
        <taxon>Cyanophyceae</taxon>
        <taxon>Thermostichales</taxon>
        <taxon>Thermostichaceae</taxon>
        <taxon>Thermostichus</taxon>
    </lineage>
</organism>